<feature type="transmembrane region" description="Helical" evidence="7">
    <location>
        <begin position="266"/>
        <end position="286"/>
    </location>
</feature>
<feature type="transmembrane region" description="Helical" evidence="7">
    <location>
        <begin position="9"/>
        <end position="27"/>
    </location>
</feature>
<evidence type="ECO:0000313" key="9">
    <source>
        <dbReference type="Proteomes" id="UP001500604"/>
    </source>
</evidence>
<comment type="subcellular location">
    <subcellularLocation>
        <location evidence="1">Cell membrane</location>
        <topology evidence="1">Multi-pass membrane protein</topology>
    </subcellularLocation>
</comment>
<organism evidence="8 9">
    <name type="scientific">Kistimonas scapharcae</name>
    <dbReference type="NCBI Taxonomy" id="1036133"/>
    <lineage>
        <taxon>Bacteria</taxon>
        <taxon>Pseudomonadati</taxon>
        <taxon>Pseudomonadota</taxon>
        <taxon>Gammaproteobacteria</taxon>
        <taxon>Oceanospirillales</taxon>
        <taxon>Endozoicomonadaceae</taxon>
        <taxon>Kistimonas</taxon>
    </lineage>
</organism>
<evidence type="ECO:0000256" key="7">
    <source>
        <dbReference type="SAM" id="Phobius"/>
    </source>
</evidence>
<dbReference type="SUPFAM" id="SSF118215">
    <property type="entry name" value="Proton glutamate symport protein"/>
    <property type="match status" value="1"/>
</dbReference>
<protein>
    <submittedName>
        <fullName evidence="8">Dicarboxylate/amino acid:cation symporter</fullName>
    </submittedName>
</protein>
<evidence type="ECO:0000256" key="1">
    <source>
        <dbReference type="ARBA" id="ARBA00004651"/>
    </source>
</evidence>
<feature type="transmembrane region" description="Helical" evidence="7">
    <location>
        <begin position="147"/>
        <end position="167"/>
    </location>
</feature>
<keyword evidence="4 7" id="KW-0812">Transmembrane</keyword>
<feature type="transmembrane region" description="Helical" evidence="7">
    <location>
        <begin position="86"/>
        <end position="107"/>
    </location>
</feature>
<feature type="transmembrane region" description="Helical" evidence="7">
    <location>
        <begin position="338"/>
        <end position="364"/>
    </location>
</feature>
<feature type="transmembrane region" description="Helical" evidence="7">
    <location>
        <begin position="220"/>
        <end position="245"/>
    </location>
</feature>
<accession>A0ABP8V7K0</accession>
<feature type="transmembrane region" description="Helical" evidence="7">
    <location>
        <begin position="306"/>
        <end position="326"/>
    </location>
</feature>
<dbReference type="InterPro" id="IPR036458">
    <property type="entry name" value="Na:dicarbo_symporter_sf"/>
</dbReference>
<dbReference type="PANTHER" id="PTHR42865">
    <property type="entry name" value="PROTON/GLUTAMATE-ASPARTATE SYMPORTER"/>
    <property type="match status" value="1"/>
</dbReference>
<evidence type="ECO:0000313" key="8">
    <source>
        <dbReference type="EMBL" id="GAA4651220.1"/>
    </source>
</evidence>
<feature type="transmembrane region" description="Helical" evidence="7">
    <location>
        <begin position="188"/>
        <end position="208"/>
    </location>
</feature>
<name>A0ABP8V7K0_9GAMM</name>
<keyword evidence="5 7" id="KW-1133">Transmembrane helix</keyword>
<keyword evidence="2" id="KW-0813">Transport</keyword>
<evidence type="ECO:0000256" key="4">
    <source>
        <dbReference type="ARBA" id="ARBA00022692"/>
    </source>
</evidence>
<reference evidence="9" key="1">
    <citation type="journal article" date="2019" name="Int. J. Syst. Evol. Microbiol.">
        <title>The Global Catalogue of Microorganisms (GCM) 10K type strain sequencing project: providing services to taxonomists for standard genome sequencing and annotation.</title>
        <authorList>
            <consortium name="The Broad Institute Genomics Platform"/>
            <consortium name="The Broad Institute Genome Sequencing Center for Infectious Disease"/>
            <person name="Wu L."/>
            <person name="Ma J."/>
        </authorList>
    </citation>
    <scope>NUCLEOTIDE SEQUENCE [LARGE SCALE GENOMIC DNA]</scope>
    <source>
        <strain evidence="9">JCM 17805</strain>
    </source>
</reference>
<dbReference type="PANTHER" id="PTHR42865:SF7">
    <property type="entry name" value="PROTON_GLUTAMATE-ASPARTATE SYMPORTER"/>
    <property type="match status" value="1"/>
</dbReference>
<keyword evidence="9" id="KW-1185">Reference proteome</keyword>
<evidence type="ECO:0000256" key="5">
    <source>
        <dbReference type="ARBA" id="ARBA00022989"/>
    </source>
</evidence>
<comment type="caution">
    <text evidence="8">The sequence shown here is derived from an EMBL/GenBank/DDBJ whole genome shotgun (WGS) entry which is preliminary data.</text>
</comment>
<proteinExistence type="predicted"/>
<keyword evidence="3" id="KW-1003">Cell membrane</keyword>
<evidence type="ECO:0000256" key="2">
    <source>
        <dbReference type="ARBA" id="ARBA00022448"/>
    </source>
</evidence>
<gene>
    <name evidence="8" type="ORF">GCM10023116_35030</name>
</gene>
<dbReference type="Proteomes" id="UP001500604">
    <property type="component" value="Unassembled WGS sequence"/>
</dbReference>
<keyword evidence="6 7" id="KW-0472">Membrane</keyword>
<evidence type="ECO:0000256" key="3">
    <source>
        <dbReference type="ARBA" id="ARBA00022475"/>
    </source>
</evidence>
<sequence length="431" mass="45185">MSSNLTTRILIALVGGILVGALIQHFASPEGMLQTWLVGGLFHAGGNIFVSMIKLMVMPLIFISIVNAVCSLDDINQFGRLGAKTLGLYLLNTVIAIAAAIGIALMVKPGLGANLGLADASLSLSRTEVPSLLDMVIGIVPTNPVQAFAEGNILQILFMAIITGIAIKKLEDQETHSVSKAFSLANNVMMKLIGMVMALAPYGVFFLTAKLAATLDSHSILSVMTYVMTASLVMLIWLFGFYPLVTGMATGTSPISFIRKTREQMMFALSTASSNATIPVTFRTLTDKLGVSDKVAGFSVPLGATMNMSGAAIYMTVATMFVAYAYNVDLSGGELVTLGVTAFLLAIATGGIPGGAVVTTGVLLHQLGLPIEALGIIIATDRILDALCTVTNVVGDTAVSTIVAKTEGEIDEEVLYDQESGSTLNKQVSYS</sequence>
<evidence type="ECO:0000256" key="6">
    <source>
        <dbReference type="ARBA" id="ARBA00023136"/>
    </source>
</evidence>
<feature type="transmembrane region" description="Helical" evidence="7">
    <location>
        <begin position="47"/>
        <end position="66"/>
    </location>
</feature>
<dbReference type="RefSeq" id="WP_345197567.1">
    <property type="nucleotide sequence ID" value="NZ_BAABFL010000443.1"/>
</dbReference>
<dbReference type="InterPro" id="IPR001991">
    <property type="entry name" value="Na-dicarboxylate_symporter"/>
</dbReference>
<dbReference type="Gene3D" id="1.10.3860.10">
    <property type="entry name" value="Sodium:dicarboxylate symporter"/>
    <property type="match status" value="1"/>
</dbReference>
<dbReference type="PRINTS" id="PR00173">
    <property type="entry name" value="EDTRNSPORT"/>
</dbReference>
<dbReference type="Pfam" id="PF00375">
    <property type="entry name" value="SDF"/>
    <property type="match status" value="1"/>
</dbReference>
<dbReference type="EMBL" id="BAABFL010000443">
    <property type="protein sequence ID" value="GAA4651220.1"/>
    <property type="molecule type" value="Genomic_DNA"/>
</dbReference>